<accession>A0A9P4Q116</accession>
<protein>
    <recommendedName>
        <fullName evidence="3">F-box domain-containing protein</fullName>
    </recommendedName>
</protein>
<dbReference type="EMBL" id="MU003878">
    <property type="protein sequence ID" value="KAF2716381.1"/>
    <property type="molecule type" value="Genomic_DNA"/>
</dbReference>
<evidence type="ECO:0008006" key="3">
    <source>
        <dbReference type="Google" id="ProtNLM"/>
    </source>
</evidence>
<sequence length="246" mass="27242">MPFLLFNLPAELRLQIYSYALAPTGTLALSSTKAKRHSVVPIIAPNLLRASRQIHREASPILYTDNIVLIAADCHETCWPLISDTKLPPTARVKLEHLMLVCVCVGRFRAQYQDVDFEALQSFTALKTLEVAVIKPAQTASLDLADLLQEILSRMPKTAKVRFCSGFHGRSPEQADFLSQSNTEASKKFESFLAMTVDPPRRPGFLDMSCFAIPSKDLYQAAMDLDPTLRCCTVDLGEVPTTPSSL</sequence>
<dbReference type="PANTHER" id="PTHR42085">
    <property type="entry name" value="F-BOX DOMAIN-CONTAINING PROTEIN"/>
    <property type="match status" value="1"/>
</dbReference>
<evidence type="ECO:0000313" key="2">
    <source>
        <dbReference type="Proteomes" id="UP000799441"/>
    </source>
</evidence>
<proteinExistence type="predicted"/>
<dbReference type="AlphaFoldDB" id="A0A9P4Q116"/>
<dbReference type="Proteomes" id="UP000799441">
    <property type="component" value="Unassembled WGS sequence"/>
</dbReference>
<gene>
    <name evidence="1" type="ORF">K431DRAFT_289452</name>
</gene>
<comment type="caution">
    <text evidence="1">The sequence shown here is derived from an EMBL/GenBank/DDBJ whole genome shotgun (WGS) entry which is preliminary data.</text>
</comment>
<dbReference type="InterPro" id="IPR038883">
    <property type="entry name" value="AN11006-like"/>
</dbReference>
<name>A0A9P4Q116_9PEZI</name>
<reference evidence="1" key="1">
    <citation type="journal article" date="2020" name="Stud. Mycol.">
        <title>101 Dothideomycetes genomes: a test case for predicting lifestyles and emergence of pathogens.</title>
        <authorList>
            <person name="Haridas S."/>
            <person name="Albert R."/>
            <person name="Binder M."/>
            <person name="Bloem J."/>
            <person name="Labutti K."/>
            <person name="Salamov A."/>
            <person name="Andreopoulos B."/>
            <person name="Baker S."/>
            <person name="Barry K."/>
            <person name="Bills G."/>
            <person name="Bluhm B."/>
            <person name="Cannon C."/>
            <person name="Castanera R."/>
            <person name="Culley D."/>
            <person name="Daum C."/>
            <person name="Ezra D."/>
            <person name="Gonzalez J."/>
            <person name="Henrissat B."/>
            <person name="Kuo A."/>
            <person name="Liang C."/>
            <person name="Lipzen A."/>
            <person name="Lutzoni F."/>
            <person name="Magnuson J."/>
            <person name="Mondo S."/>
            <person name="Nolan M."/>
            <person name="Ohm R."/>
            <person name="Pangilinan J."/>
            <person name="Park H.-J."/>
            <person name="Ramirez L."/>
            <person name="Alfaro M."/>
            <person name="Sun H."/>
            <person name="Tritt A."/>
            <person name="Yoshinaga Y."/>
            <person name="Zwiers L.-H."/>
            <person name="Turgeon B."/>
            <person name="Goodwin S."/>
            <person name="Spatafora J."/>
            <person name="Crous P."/>
            <person name="Grigoriev I."/>
        </authorList>
    </citation>
    <scope>NUCLEOTIDE SEQUENCE</scope>
    <source>
        <strain evidence="1">CBS 116435</strain>
    </source>
</reference>
<organism evidence="1 2">
    <name type="scientific">Polychaeton citri CBS 116435</name>
    <dbReference type="NCBI Taxonomy" id="1314669"/>
    <lineage>
        <taxon>Eukaryota</taxon>
        <taxon>Fungi</taxon>
        <taxon>Dikarya</taxon>
        <taxon>Ascomycota</taxon>
        <taxon>Pezizomycotina</taxon>
        <taxon>Dothideomycetes</taxon>
        <taxon>Dothideomycetidae</taxon>
        <taxon>Capnodiales</taxon>
        <taxon>Capnodiaceae</taxon>
        <taxon>Polychaeton</taxon>
    </lineage>
</organism>
<dbReference type="OrthoDB" id="62952at2759"/>
<dbReference type="PANTHER" id="PTHR42085:SF4">
    <property type="entry name" value="F-BOX DOMAIN-CONTAINING PROTEIN"/>
    <property type="match status" value="1"/>
</dbReference>
<evidence type="ECO:0000313" key="1">
    <source>
        <dbReference type="EMBL" id="KAF2716381.1"/>
    </source>
</evidence>
<keyword evidence="2" id="KW-1185">Reference proteome</keyword>